<dbReference type="Proteomes" id="UP000664317">
    <property type="component" value="Unassembled WGS sequence"/>
</dbReference>
<evidence type="ECO:0000256" key="2">
    <source>
        <dbReference type="ARBA" id="ARBA00022692"/>
    </source>
</evidence>
<evidence type="ECO:0000256" key="1">
    <source>
        <dbReference type="ARBA" id="ARBA00004141"/>
    </source>
</evidence>
<evidence type="ECO:0000256" key="5">
    <source>
        <dbReference type="SAM" id="Phobius"/>
    </source>
</evidence>
<gene>
    <name evidence="6" type="ORF">J0A68_04040</name>
</gene>
<name>A0ABS3BZ30_9BACT</name>
<dbReference type="PANTHER" id="PTHR37306">
    <property type="entry name" value="COLICIN V PRODUCTION PROTEIN"/>
    <property type="match status" value="1"/>
</dbReference>
<comment type="caution">
    <text evidence="6">The sequence shown here is derived from an EMBL/GenBank/DDBJ whole genome shotgun (WGS) entry which is preliminary data.</text>
</comment>
<evidence type="ECO:0000256" key="4">
    <source>
        <dbReference type="ARBA" id="ARBA00023136"/>
    </source>
</evidence>
<dbReference type="EMBL" id="JAFKCT010000001">
    <property type="protein sequence ID" value="MBN7810113.1"/>
    <property type="molecule type" value="Genomic_DNA"/>
</dbReference>
<sequence length="181" mass="19718">MATVDIILLILIGLGAFEGYRKGLLLTVMGLVGFVLAIILGVYFMEPVSKYLAGHLKELNFAFPVISFLIVFGITMAIVGIAGWMMKKMVNMVMLGGLDSVGGAILGIVKSAFFISLFLWLANLFDLQMPKDWSAKSEYLGYVEPLAPAVIWVLEPIVPKIGDLQKTVEEIVDGFRDAAAD</sequence>
<dbReference type="InterPro" id="IPR003825">
    <property type="entry name" value="Colicin-V_CvpA"/>
</dbReference>
<feature type="transmembrane region" description="Helical" evidence="5">
    <location>
        <begin position="24"/>
        <end position="45"/>
    </location>
</feature>
<feature type="transmembrane region" description="Helical" evidence="5">
    <location>
        <begin position="98"/>
        <end position="122"/>
    </location>
</feature>
<accession>A0ABS3BZ30</accession>
<reference evidence="6 7" key="1">
    <citation type="submission" date="2021-03" db="EMBL/GenBank/DDBJ databases">
        <title>novel species isolated from a fishpond in China.</title>
        <authorList>
            <person name="Lu H."/>
            <person name="Cai Z."/>
        </authorList>
    </citation>
    <scope>NUCLEOTIDE SEQUENCE [LARGE SCALE GENOMIC DNA]</scope>
    <source>
        <strain evidence="6 7">H41</strain>
    </source>
</reference>
<proteinExistence type="predicted"/>
<feature type="transmembrane region" description="Helical" evidence="5">
    <location>
        <begin position="65"/>
        <end position="86"/>
    </location>
</feature>
<keyword evidence="4 5" id="KW-0472">Membrane</keyword>
<dbReference type="PANTHER" id="PTHR37306:SF1">
    <property type="entry name" value="COLICIN V PRODUCTION PROTEIN"/>
    <property type="match status" value="1"/>
</dbReference>
<evidence type="ECO:0000313" key="6">
    <source>
        <dbReference type="EMBL" id="MBN7810113.1"/>
    </source>
</evidence>
<organism evidence="6 7">
    <name type="scientific">Algoriphagus oliviformis</name>
    <dbReference type="NCBI Taxonomy" id="2811231"/>
    <lineage>
        <taxon>Bacteria</taxon>
        <taxon>Pseudomonadati</taxon>
        <taxon>Bacteroidota</taxon>
        <taxon>Cytophagia</taxon>
        <taxon>Cytophagales</taxon>
        <taxon>Cyclobacteriaceae</taxon>
        <taxon>Algoriphagus</taxon>
    </lineage>
</organism>
<keyword evidence="3 5" id="KW-1133">Transmembrane helix</keyword>
<keyword evidence="2 5" id="KW-0812">Transmembrane</keyword>
<comment type="subcellular location">
    <subcellularLocation>
        <location evidence="1">Membrane</location>
        <topology evidence="1">Multi-pass membrane protein</topology>
    </subcellularLocation>
</comment>
<evidence type="ECO:0000256" key="3">
    <source>
        <dbReference type="ARBA" id="ARBA00022989"/>
    </source>
</evidence>
<evidence type="ECO:0000313" key="7">
    <source>
        <dbReference type="Proteomes" id="UP000664317"/>
    </source>
</evidence>
<keyword evidence="7" id="KW-1185">Reference proteome</keyword>
<protein>
    <submittedName>
        <fullName evidence="6">CvpA family protein</fullName>
    </submittedName>
</protein>
<dbReference type="Pfam" id="PF02674">
    <property type="entry name" value="Colicin_V"/>
    <property type="match status" value="1"/>
</dbReference>
<dbReference type="RefSeq" id="WP_206576898.1">
    <property type="nucleotide sequence ID" value="NZ_JAFKCT010000001.1"/>
</dbReference>